<dbReference type="AlphaFoldDB" id="M5Q1Y2"/>
<comment type="caution">
    <text evidence="1">The sequence shown here is derived from an EMBL/GenBank/DDBJ whole genome shotgun (WGS) entry which is preliminary data.</text>
</comment>
<accession>M5Q1Y2</accession>
<dbReference type="EMBL" id="AOSV01000012">
    <property type="protein sequence ID" value="EMG37966.1"/>
    <property type="molecule type" value="Genomic_DNA"/>
</dbReference>
<evidence type="ECO:0000313" key="2">
    <source>
        <dbReference type="Proteomes" id="UP000011922"/>
    </source>
</evidence>
<dbReference type="Proteomes" id="UP000011922">
    <property type="component" value="Unassembled WGS sequence"/>
</dbReference>
<protein>
    <submittedName>
        <fullName evidence="1">Uncharacterized protein</fullName>
    </submittedName>
</protein>
<reference evidence="1 2" key="1">
    <citation type="journal article" date="2013" name="Genome Announc.">
        <title>Draft Genome Sequence for Desulfovibrio africanus Strain PCS.</title>
        <authorList>
            <person name="Brown S.D."/>
            <person name="Utturkar S.M."/>
            <person name="Arkin A.P."/>
            <person name="Deutschbauer A.M."/>
            <person name="Elias D.A."/>
            <person name="Hazen T.C."/>
            <person name="Chakraborty R."/>
        </authorList>
    </citation>
    <scope>NUCLEOTIDE SEQUENCE [LARGE SCALE GENOMIC DNA]</scope>
    <source>
        <strain evidence="1 2">PCS</strain>
    </source>
</reference>
<evidence type="ECO:0000313" key="1">
    <source>
        <dbReference type="EMBL" id="EMG37966.1"/>
    </source>
</evidence>
<organism evidence="1 2">
    <name type="scientific">Desulfocurvibacter africanus PCS</name>
    <dbReference type="NCBI Taxonomy" id="1262666"/>
    <lineage>
        <taxon>Bacteria</taxon>
        <taxon>Pseudomonadati</taxon>
        <taxon>Thermodesulfobacteriota</taxon>
        <taxon>Desulfovibrionia</taxon>
        <taxon>Desulfovibrionales</taxon>
        <taxon>Desulfovibrionaceae</taxon>
        <taxon>Desulfocurvibacter</taxon>
    </lineage>
</organism>
<gene>
    <name evidence="1" type="ORF">PCS_01365</name>
</gene>
<name>M5Q1Y2_DESAF</name>
<sequence>MLITTDAYDLESLIGGAASQVSEMLCVLARVGAAAPANGLE</sequence>
<proteinExistence type="predicted"/>